<reference evidence="19 20" key="1">
    <citation type="submission" date="2019-06" db="EMBL/GenBank/DDBJ databases">
        <title>Sequencing the genomes of 1000 actinobacteria strains.</title>
        <authorList>
            <person name="Klenk H.-P."/>
        </authorList>
    </citation>
    <scope>NUCLEOTIDE SEQUENCE [LARGE SCALE GENOMIC DNA]</scope>
    <source>
        <strain evidence="19 20">DSM 18031</strain>
    </source>
</reference>
<evidence type="ECO:0000313" key="20">
    <source>
        <dbReference type="Proteomes" id="UP000318331"/>
    </source>
</evidence>
<evidence type="ECO:0000256" key="5">
    <source>
        <dbReference type="ARBA" id="ARBA00010485"/>
    </source>
</evidence>
<dbReference type="EC" id="1.3.1.98" evidence="17"/>
<dbReference type="GO" id="GO:0005829">
    <property type="term" value="C:cytosol"/>
    <property type="evidence" value="ECO:0007669"/>
    <property type="project" value="TreeGrafter"/>
</dbReference>
<comment type="similarity">
    <text evidence="5 17">Belongs to the MurB family.</text>
</comment>
<dbReference type="SUPFAM" id="SSF56176">
    <property type="entry name" value="FAD-binding/transporter-associated domain-like"/>
    <property type="match status" value="1"/>
</dbReference>
<dbReference type="HAMAP" id="MF_00037">
    <property type="entry name" value="MurB"/>
    <property type="match status" value="1"/>
</dbReference>
<keyword evidence="14 17" id="KW-0131">Cell cycle</keyword>
<dbReference type="PANTHER" id="PTHR21071">
    <property type="entry name" value="UDP-N-ACETYLENOLPYRUVOYLGLUCOSAMINE REDUCTASE"/>
    <property type="match status" value="1"/>
</dbReference>
<name>A0A543I5X2_9MICO</name>
<evidence type="ECO:0000256" key="12">
    <source>
        <dbReference type="ARBA" id="ARBA00022984"/>
    </source>
</evidence>
<evidence type="ECO:0000256" key="16">
    <source>
        <dbReference type="ARBA" id="ARBA00048914"/>
    </source>
</evidence>
<dbReference type="Proteomes" id="UP000318331">
    <property type="component" value="Unassembled WGS sequence"/>
</dbReference>
<dbReference type="PANTHER" id="PTHR21071:SF4">
    <property type="entry name" value="UDP-N-ACETYLENOLPYRUVOYLGLUCOSAMINE REDUCTASE"/>
    <property type="match status" value="1"/>
</dbReference>
<dbReference type="InterPro" id="IPR016169">
    <property type="entry name" value="FAD-bd_PCMH_sub2"/>
</dbReference>
<dbReference type="InterPro" id="IPR016166">
    <property type="entry name" value="FAD-bd_PCMH"/>
</dbReference>
<dbReference type="InterPro" id="IPR003170">
    <property type="entry name" value="MurB"/>
</dbReference>
<keyword evidence="8 17" id="KW-0285">Flavoprotein</keyword>
<dbReference type="InterPro" id="IPR006094">
    <property type="entry name" value="Oxid_FAD_bind_N"/>
</dbReference>
<dbReference type="Pfam" id="PF01565">
    <property type="entry name" value="FAD_binding_4"/>
    <property type="match status" value="1"/>
</dbReference>
<dbReference type="Gene3D" id="3.30.465.10">
    <property type="match status" value="1"/>
</dbReference>
<dbReference type="SUPFAM" id="SSF56194">
    <property type="entry name" value="Uridine diphospho-N-Acetylenolpyruvylglucosamine reductase, MurB, C-terminal domain"/>
    <property type="match status" value="1"/>
</dbReference>
<comment type="subcellular location">
    <subcellularLocation>
        <location evidence="3 17">Cytoplasm</location>
    </subcellularLocation>
</comment>
<evidence type="ECO:0000259" key="18">
    <source>
        <dbReference type="PROSITE" id="PS51387"/>
    </source>
</evidence>
<evidence type="ECO:0000256" key="8">
    <source>
        <dbReference type="ARBA" id="ARBA00022630"/>
    </source>
</evidence>
<sequence length="389" mass="41023">MRPHINQGDTGEPSAFRDLTTIRVGGEAGRVFVGRTSDELVHVAGLTWQGPDEWMLLGGGSNTVVSEEGFDGTVILVRSQGIEVLDTPGEPADAVRLRVQAGHSWDAVVEYAVSHGLAGIEALSGIPGSAGAAPVQNIGAYGQEIAEVLHAITFLDYETGAITRMPAAVLGLGYRTSVIKQGRLGIVLSIDLTLRRSADTDNPLSAPVRYQQLADALGVSIGDRVPLAELRRAVIRLRASKGMVLDATDPDSVSAGSFFTNPIVTESAARTLPAVAPRWPLQPEEQAVAVTTFEELASGVPLRRAEAPAEPRLVKLSAAWLIENSGVSRGFALPGSGAAISSRHTLAITNRGGATGEEVAQLARFVQQRVQSEFGVVLQPEPVLVDLEL</sequence>
<evidence type="ECO:0000256" key="10">
    <source>
        <dbReference type="ARBA" id="ARBA00022857"/>
    </source>
</evidence>
<organism evidence="19 20">
    <name type="scientific">Klugiella xanthotipulae</name>
    <dbReference type="NCBI Taxonomy" id="244735"/>
    <lineage>
        <taxon>Bacteria</taxon>
        <taxon>Bacillati</taxon>
        <taxon>Actinomycetota</taxon>
        <taxon>Actinomycetes</taxon>
        <taxon>Micrococcales</taxon>
        <taxon>Microbacteriaceae</taxon>
        <taxon>Klugiella</taxon>
    </lineage>
</organism>
<dbReference type="Gene3D" id="3.90.78.10">
    <property type="entry name" value="UDP-N-acetylenolpyruvoylglucosamine reductase, C-terminal domain"/>
    <property type="match status" value="1"/>
</dbReference>
<dbReference type="GO" id="GO:0008762">
    <property type="term" value="F:UDP-N-acetylmuramate dehydrogenase activity"/>
    <property type="evidence" value="ECO:0007669"/>
    <property type="project" value="UniProtKB-UniRule"/>
</dbReference>
<dbReference type="PROSITE" id="PS51387">
    <property type="entry name" value="FAD_PCMH"/>
    <property type="match status" value="1"/>
</dbReference>
<dbReference type="InterPro" id="IPR036318">
    <property type="entry name" value="FAD-bd_PCMH-like_sf"/>
</dbReference>
<evidence type="ECO:0000256" key="14">
    <source>
        <dbReference type="ARBA" id="ARBA00023306"/>
    </source>
</evidence>
<proteinExistence type="inferred from homology"/>
<dbReference type="EMBL" id="VFPN01000001">
    <property type="protein sequence ID" value="TQM66006.1"/>
    <property type="molecule type" value="Genomic_DNA"/>
</dbReference>
<feature type="domain" description="FAD-binding PCMH-type" evidence="18">
    <location>
        <begin position="24"/>
        <end position="240"/>
    </location>
</feature>
<evidence type="ECO:0000256" key="15">
    <source>
        <dbReference type="ARBA" id="ARBA00023316"/>
    </source>
</evidence>
<comment type="caution">
    <text evidence="19">The sequence shown here is derived from an EMBL/GenBank/DDBJ whole genome shotgun (WGS) entry which is preliminary data.</text>
</comment>
<feature type="active site" evidence="17">
    <location>
        <position position="381"/>
    </location>
</feature>
<keyword evidence="7 17" id="KW-0132">Cell division</keyword>
<dbReference type="Pfam" id="PF02873">
    <property type="entry name" value="MurB_C"/>
    <property type="match status" value="1"/>
</dbReference>
<keyword evidence="11 17" id="KW-0133">Cell shape</keyword>
<evidence type="ECO:0000256" key="7">
    <source>
        <dbReference type="ARBA" id="ARBA00022618"/>
    </source>
</evidence>
<evidence type="ECO:0000256" key="13">
    <source>
        <dbReference type="ARBA" id="ARBA00023002"/>
    </source>
</evidence>
<dbReference type="AlphaFoldDB" id="A0A543I5X2"/>
<feature type="active site" description="Proton donor" evidence="17">
    <location>
        <position position="257"/>
    </location>
</feature>
<dbReference type="GO" id="GO:0051301">
    <property type="term" value="P:cell division"/>
    <property type="evidence" value="ECO:0007669"/>
    <property type="project" value="UniProtKB-KW"/>
</dbReference>
<dbReference type="InterPro" id="IPR016167">
    <property type="entry name" value="FAD-bd_PCMH_sub1"/>
</dbReference>
<comment type="catalytic activity">
    <reaction evidence="16 17">
        <text>UDP-N-acetyl-alpha-D-muramate + NADP(+) = UDP-N-acetyl-3-O-(1-carboxyvinyl)-alpha-D-glucosamine + NADPH + H(+)</text>
        <dbReference type="Rhea" id="RHEA:12248"/>
        <dbReference type="ChEBI" id="CHEBI:15378"/>
        <dbReference type="ChEBI" id="CHEBI:57783"/>
        <dbReference type="ChEBI" id="CHEBI:58349"/>
        <dbReference type="ChEBI" id="CHEBI:68483"/>
        <dbReference type="ChEBI" id="CHEBI:70757"/>
        <dbReference type="EC" id="1.3.1.98"/>
    </reaction>
</comment>
<evidence type="ECO:0000256" key="2">
    <source>
        <dbReference type="ARBA" id="ARBA00003921"/>
    </source>
</evidence>
<evidence type="ECO:0000256" key="9">
    <source>
        <dbReference type="ARBA" id="ARBA00022827"/>
    </source>
</evidence>
<comment type="pathway">
    <text evidence="4 17">Cell wall biogenesis; peptidoglycan biosynthesis.</text>
</comment>
<keyword evidence="20" id="KW-1185">Reference proteome</keyword>
<feature type="active site" evidence="17">
    <location>
        <position position="175"/>
    </location>
</feature>
<dbReference type="GO" id="GO:0009252">
    <property type="term" value="P:peptidoglycan biosynthetic process"/>
    <property type="evidence" value="ECO:0007669"/>
    <property type="project" value="UniProtKB-UniRule"/>
</dbReference>
<evidence type="ECO:0000256" key="6">
    <source>
        <dbReference type="ARBA" id="ARBA00022490"/>
    </source>
</evidence>
<dbReference type="GO" id="GO:0071949">
    <property type="term" value="F:FAD binding"/>
    <property type="evidence" value="ECO:0007669"/>
    <property type="project" value="InterPro"/>
</dbReference>
<dbReference type="OrthoDB" id="9804753at2"/>
<evidence type="ECO:0000256" key="3">
    <source>
        <dbReference type="ARBA" id="ARBA00004496"/>
    </source>
</evidence>
<keyword evidence="6 17" id="KW-0963">Cytoplasm</keyword>
<dbReference type="InterPro" id="IPR036635">
    <property type="entry name" value="MurB_C_sf"/>
</dbReference>
<evidence type="ECO:0000256" key="1">
    <source>
        <dbReference type="ARBA" id="ARBA00001974"/>
    </source>
</evidence>
<protein>
    <recommendedName>
        <fullName evidence="17">UDP-N-acetylenolpyruvoylglucosamine reductase</fullName>
        <ecNumber evidence="17">1.3.1.98</ecNumber>
    </recommendedName>
    <alternativeName>
        <fullName evidence="17">UDP-N-acetylmuramate dehydrogenase</fullName>
    </alternativeName>
</protein>
<dbReference type="UniPathway" id="UPA00219"/>
<evidence type="ECO:0000256" key="11">
    <source>
        <dbReference type="ARBA" id="ARBA00022960"/>
    </source>
</evidence>
<evidence type="ECO:0000256" key="4">
    <source>
        <dbReference type="ARBA" id="ARBA00004752"/>
    </source>
</evidence>
<dbReference type="Gene3D" id="3.30.43.10">
    <property type="entry name" value="Uridine Diphospho-n-acetylenolpyruvylglucosamine Reductase, domain 2"/>
    <property type="match status" value="1"/>
</dbReference>
<dbReference type="RefSeq" id="WP_141916035.1">
    <property type="nucleotide sequence ID" value="NZ_BAAAYS010000005.1"/>
</dbReference>
<keyword evidence="15 17" id="KW-0961">Cell wall biogenesis/degradation</keyword>
<dbReference type="InterPro" id="IPR011601">
    <property type="entry name" value="MurB_C"/>
</dbReference>
<dbReference type="GO" id="GO:0071555">
    <property type="term" value="P:cell wall organization"/>
    <property type="evidence" value="ECO:0007669"/>
    <property type="project" value="UniProtKB-KW"/>
</dbReference>
<keyword evidence="12 17" id="KW-0573">Peptidoglycan synthesis</keyword>
<keyword evidence="9 17" id="KW-0274">FAD</keyword>
<dbReference type="GO" id="GO:0008360">
    <property type="term" value="P:regulation of cell shape"/>
    <property type="evidence" value="ECO:0007669"/>
    <property type="project" value="UniProtKB-KW"/>
</dbReference>
<dbReference type="NCBIfam" id="NF010478">
    <property type="entry name" value="PRK13903.1"/>
    <property type="match status" value="1"/>
</dbReference>
<gene>
    <name evidence="17" type="primary">murB</name>
    <name evidence="19" type="ORF">FB466_0827</name>
</gene>
<accession>A0A543I5X2</accession>
<keyword evidence="10 17" id="KW-0521">NADP</keyword>
<evidence type="ECO:0000256" key="17">
    <source>
        <dbReference type="HAMAP-Rule" id="MF_00037"/>
    </source>
</evidence>
<keyword evidence="13 17" id="KW-0560">Oxidoreductase</keyword>
<evidence type="ECO:0000313" key="19">
    <source>
        <dbReference type="EMBL" id="TQM66006.1"/>
    </source>
</evidence>
<comment type="cofactor">
    <cofactor evidence="1 17">
        <name>FAD</name>
        <dbReference type="ChEBI" id="CHEBI:57692"/>
    </cofactor>
</comment>
<comment type="function">
    <text evidence="2 17">Cell wall formation.</text>
</comment>